<keyword evidence="4" id="KW-0858">Xylan degradation</keyword>
<dbReference type="CAZy" id="GH10">
    <property type="family name" value="Glycoside Hydrolase Family 10"/>
</dbReference>
<dbReference type="PROSITE" id="PS51760">
    <property type="entry name" value="GH10_2"/>
    <property type="match status" value="1"/>
</dbReference>
<reference evidence="11 12" key="1">
    <citation type="journal article" date="2009" name="Stand. Genomic Sci.">
        <title>Complete genome sequence of Rhodothermus marinus type strain (R-10).</title>
        <authorList>
            <person name="Nolan M."/>
            <person name="Tindall B.J."/>
            <person name="Pomrenke H."/>
            <person name="Lapidus A."/>
            <person name="Copeland A."/>
            <person name="Glavina Del Rio T."/>
            <person name="Lucas S."/>
            <person name="Chen F."/>
            <person name="Tice H."/>
            <person name="Cheng J.F."/>
            <person name="Saunders E."/>
            <person name="Han C."/>
            <person name="Bruce D."/>
            <person name="Goodwin L."/>
            <person name="Chain P."/>
            <person name="Pitluck S."/>
            <person name="Ovchinikova G."/>
            <person name="Pati A."/>
            <person name="Ivanova N."/>
            <person name="Mavromatis K."/>
            <person name="Chen A."/>
            <person name="Palaniappan K."/>
            <person name="Land M."/>
            <person name="Hauser L."/>
            <person name="Chang Y.J."/>
            <person name="Jeffries C.D."/>
            <person name="Brettin T."/>
            <person name="Goker M."/>
            <person name="Bristow J."/>
            <person name="Eisen J.A."/>
            <person name="Markowitz V."/>
            <person name="Hugenholtz P."/>
            <person name="Kyrpides N.C."/>
            <person name="Klenk H.P."/>
            <person name="Detter J.C."/>
        </authorList>
    </citation>
    <scope>NUCLEOTIDE SEQUENCE [LARGE SCALE GENOMIC DNA]</scope>
    <source>
        <strain evidence="12">ATCC 43812 / DSM 4252 / R-10</strain>
    </source>
</reference>
<evidence type="ECO:0000256" key="2">
    <source>
        <dbReference type="ARBA" id="ARBA00007495"/>
    </source>
</evidence>
<proteinExistence type="inferred from homology"/>
<evidence type="ECO:0000259" key="10">
    <source>
        <dbReference type="PROSITE" id="PS51760"/>
    </source>
</evidence>
<dbReference type="InterPro" id="IPR017853">
    <property type="entry name" value="GH"/>
</dbReference>
<evidence type="ECO:0000256" key="4">
    <source>
        <dbReference type="ARBA" id="ARBA00022651"/>
    </source>
</evidence>
<dbReference type="AlphaFoldDB" id="D0MH05"/>
<evidence type="ECO:0000256" key="9">
    <source>
        <dbReference type="ARBA" id="ARBA00023326"/>
    </source>
</evidence>
<dbReference type="SUPFAM" id="SSF51445">
    <property type="entry name" value="(Trans)glycosidases"/>
    <property type="match status" value="1"/>
</dbReference>
<dbReference type="EMBL" id="CP001807">
    <property type="protein sequence ID" value="ACY47790.1"/>
    <property type="molecule type" value="Genomic_DNA"/>
</dbReference>
<keyword evidence="8" id="KW-0326">Glycosidase</keyword>
<dbReference type="InterPro" id="IPR001000">
    <property type="entry name" value="GH10_dom"/>
</dbReference>
<evidence type="ECO:0000313" key="12">
    <source>
        <dbReference type="Proteomes" id="UP000002221"/>
    </source>
</evidence>
<dbReference type="Pfam" id="PF00331">
    <property type="entry name" value="Glyco_hydro_10"/>
    <property type="match status" value="1"/>
</dbReference>
<dbReference type="GO" id="GO:0045493">
    <property type="term" value="P:xylan catabolic process"/>
    <property type="evidence" value="ECO:0007669"/>
    <property type="project" value="UniProtKB-KW"/>
</dbReference>
<dbReference type="STRING" id="518766.Rmar_0896"/>
<dbReference type="Gene3D" id="3.20.20.80">
    <property type="entry name" value="Glycosidases"/>
    <property type="match status" value="1"/>
</dbReference>
<comment type="catalytic activity">
    <reaction evidence="1">
        <text>Endohydrolysis of (1-&gt;4)-beta-D-xylosidic linkages in xylans.</text>
        <dbReference type="EC" id="3.2.1.8"/>
    </reaction>
</comment>
<keyword evidence="7" id="KW-0119">Carbohydrate metabolism</keyword>
<name>D0MH05_RHOM4</name>
<dbReference type="GO" id="GO:0031176">
    <property type="term" value="F:endo-1,4-beta-xylanase activity"/>
    <property type="evidence" value="ECO:0007669"/>
    <property type="project" value="UniProtKB-EC"/>
</dbReference>
<accession>D0MH05</accession>
<dbReference type="eggNOG" id="COG3693">
    <property type="taxonomic scope" value="Bacteria"/>
</dbReference>
<comment type="similarity">
    <text evidence="2">Belongs to the glycosyl hydrolase 10 (cellulase F) family.</text>
</comment>
<dbReference type="Proteomes" id="UP000002221">
    <property type="component" value="Chromosome"/>
</dbReference>
<evidence type="ECO:0000256" key="8">
    <source>
        <dbReference type="ARBA" id="ARBA00023295"/>
    </source>
</evidence>
<evidence type="ECO:0000256" key="6">
    <source>
        <dbReference type="ARBA" id="ARBA00022801"/>
    </source>
</evidence>
<organism evidence="11 12">
    <name type="scientific">Rhodothermus marinus (strain ATCC 43812 / DSM 4252 / R-10)</name>
    <name type="common">Rhodothermus obamensis</name>
    <dbReference type="NCBI Taxonomy" id="518766"/>
    <lineage>
        <taxon>Bacteria</taxon>
        <taxon>Pseudomonadati</taxon>
        <taxon>Rhodothermota</taxon>
        <taxon>Rhodothermia</taxon>
        <taxon>Rhodothermales</taxon>
        <taxon>Rhodothermaceae</taxon>
        <taxon>Rhodothermus</taxon>
    </lineage>
</organism>
<sequence length="434" mass="50573">MFGSAAAFWYLLQQSPPESTYSGPDSTWYAEAARRIDSLRKGWITIEVRDMQGRPLTGASVRLQMQRHAFIFGSAVSAQLLTGTDSTSARYRERVRQLFNRVTLENDLKWGPWLAETPRYNRAQTFRALDWLRAQHIPVRGHALVWGYVRENDPVRYHPAHPERYRTALRMHLQEKMTAVGDRVVEWDAINHIAAGGSRRLDQLYSPSFWLELLRLADSLRVPDQRLFVNEGRILITDRRNRRAAYYEVLRYLTEHEAPFDGIGMMGHFTPQTLTAPRRLWAILDSFAVFNRPILITEFDVRFGRQGEHYRLSPQEEALQAAYTRDFLTAMFSHPAVEGVLLWGFWEGRHWYPSAALYRQDWSIKPNGRVWEDLVFRQWWTDTTATTDARGRVRLRGFKGAYQLTVTYGALRHQESFSLTDSAVTRRVVFDASR</sequence>
<dbReference type="InterPro" id="IPR044846">
    <property type="entry name" value="GH10"/>
</dbReference>
<evidence type="ECO:0000256" key="1">
    <source>
        <dbReference type="ARBA" id="ARBA00000681"/>
    </source>
</evidence>
<evidence type="ECO:0000313" key="11">
    <source>
        <dbReference type="EMBL" id="ACY47790.1"/>
    </source>
</evidence>
<keyword evidence="12" id="KW-1185">Reference proteome</keyword>
<dbReference type="PANTHER" id="PTHR31490:SF88">
    <property type="entry name" value="BETA-XYLANASE"/>
    <property type="match status" value="1"/>
</dbReference>
<keyword evidence="5" id="KW-0732">Signal</keyword>
<evidence type="ECO:0000256" key="3">
    <source>
        <dbReference type="ARBA" id="ARBA00012590"/>
    </source>
</evidence>
<evidence type="ECO:0000256" key="7">
    <source>
        <dbReference type="ARBA" id="ARBA00023277"/>
    </source>
</evidence>
<gene>
    <name evidence="11" type="ordered locus">Rmar_0896</name>
</gene>
<keyword evidence="6 11" id="KW-0378">Hydrolase</keyword>
<evidence type="ECO:0000256" key="5">
    <source>
        <dbReference type="ARBA" id="ARBA00022729"/>
    </source>
</evidence>
<dbReference type="HOGENOM" id="CLU_008797_1_1_10"/>
<dbReference type="KEGG" id="rmr:Rmar_0896"/>
<dbReference type="PANTHER" id="PTHR31490">
    <property type="entry name" value="GLYCOSYL HYDROLASE"/>
    <property type="match status" value="1"/>
</dbReference>
<dbReference type="EC" id="3.2.1.8" evidence="3"/>
<dbReference type="SMART" id="SM00633">
    <property type="entry name" value="Glyco_10"/>
    <property type="match status" value="1"/>
</dbReference>
<feature type="domain" description="GH10" evidence="10">
    <location>
        <begin position="74"/>
        <end position="374"/>
    </location>
</feature>
<protein>
    <recommendedName>
        <fullName evidence="3">endo-1,4-beta-xylanase</fullName>
        <ecNumber evidence="3">3.2.1.8</ecNumber>
    </recommendedName>
</protein>
<keyword evidence="9" id="KW-0624">Polysaccharide degradation</keyword>